<reference evidence="1" key="1">
    <citation type="submission" date="2018-02" db="EMBL/GenBank/DDBJ databases">
        <title>Rhizophora mucronata_Transcriptome.</title>
        <authorList>
            <person name="Meera S.P."/>
            <person name="Sreeshan A."/>
            <person name="Augustine A."/>
        </authorList>
    </citation>
    <scope>NUCLEOTIDE SEQUENCE</scope>
    <source>
        <tissue evidence="1">Leaf</tissue>
    </source>
</reference>
<dbReference type="EMBL" id="GGEC01058476">
    <property type="protein sequence ID" value="MBX38960.1"/>
    <property type="molecule type" value="Transcribed_RNA"/>
</dbReference>
<organism evidence="1">
    <name type="scientific">Rhizophora mucronata</name>
    <name type="common">Asiatic mangrove</name>
    <dbReference type="NCBI Taxonomy" id="61149"/>
    <lineage>
        <taxon>Eukaryota</taxon>
        <taxon>Viridiplantae</taxon>
        <taxon>Streptophyta</taxon>
        <taxon>Embryophyta</taxon>
        <taxon>Tracheophyta</taxon>
        <taxon>Spermatophyta</taxon>
        <taxon>Magnoliopsida</taxon>
        <taxon>eudicotyledons</taxon>
        <taxon>Gunneridae</taxon>
        <taxon>Pentapetalae</taxon>
        <taxon>rosids</taxon>
        <taxon>fabids</taxon>
        <taxon>Malpighiales</taxon>
        <taxon>Rhizophoraceae</taxon>
        <taxon>Rhizophora</taxon>
    </lineage>
</organism>
<evidence type="ECO:0000313" key="1">
    <source>
        <dbReference type="EMBL" id="MBX38960.1"/>
    </source>
</evidence>
<proteinExistence type="predicted"/>
<protein>
    <submittedName>
        <fullName evidence="1">Uncharacterized protein</fullName>
    </submittedName>
</protein>
<accession>A0A2P2N955</accession>
<sequence length="20" mass="2411">MQLQVVHIFCHSTFVTYTKQ</sequence>
<name>A0A2P2N955_RHIMU</name>
<dbReference type="AlphaFoldDB" id="A0A2P2N955"/>